<accession>A0ABN7WKR5</accession>
<reference evidence="2 3" key="1">
    <citation type="submission" date="2021-06" db="EMBL/GenBank/DDBJ databases">
        <authorList>
            <person name="Kallberg Y."/>
            <person name="Tangrot J."/>
            <person name="Rosling A."/>
        </authorList>
    </citation>
    <scope>NUCLEOTIDE SEQUENCE [LARGE SCALE GENOMIC DNA]</scope>
    <source>
        <strain evidence="2 3">120-4 pot B 10/14</strain>
    </source>
</reference>
<evidence type="ECO:0000256" key="1">
    <source>
        <dbReference type="SAM" id="MobiDB-lite"/>
    </source>
</evidence>
<proteinExistence type="predicted"/>
<feature type="region of interest" description="Disordered" evidence="1">
    <location>
        <begin position="49"/>
        <end position="74"/>
    </location>
</feature>
<keyword evidence="3" id="KW-1185">Reference proteome</keyword>
<gene>
    <name evidence="2" type="ORF">GMARGA_LOCUS32113</name>
</gene>
<evidence type="ECO:0000313" key="2">
    <source>
        <dbReference type="EMBL" id="CAG8834545.1"/>
    </source>
</evidence>
<comment type="caution">
    <text evidence="2">The sequence shown here is derived from an EMBL/GenBank/DDBJ whole genome shotgun (WGS) entry which is preliminary data.</text>
</comment>
<protein>
    <submittedName>
        <fullName evidence="2">23488_t:CDS:1</fullName>
    </submittedName>
</protein>
<feature type="non-terminal residue" evidence="2">
    <location>
        <position position="98"/>
    </location>
</feature>
<evidence type="ECO:0000313" key="3">
    <source>
        <dbReference type="Proteomes" id="UP000789901"/>
    </source>
</evidence>
<sequence length="98" mass="11650">YELELAWPTSLSGDKIEEQKTQAKSKKKKERSHKFKYIDKDLKCIDETRKGKKNQYEKRTNREPKRISSKGEVIRDTKRKLRGWPISTRAELMVILEA</sequence>
<dbReference type="Proteomes" id="UP000789901">
    <property type="component" value="Unassembled WGS sequence"/>
</dbReference>
<dbReference type="EMBL" id="CAJVQB010049604">
    <property type="protein sequence ID" value="CAG8834545.1"/>
    <property type="molecule type" value="Genomic_DNA"/>
</dbReference>
<feature type="non-terminal residue" evidence="2">
    <location>
        <position position="1"/>
    </location>
</feature>
<feature type="compositionally biased region" description="Basic and acidic residues" evidence="1">
    <location>
        <begin position="49"/>
        <end position="66"/>
    </location>
</feature>
<name>A0ABN7WKR5_GIGMA</name>
<organism evidence="2 3">
    <name type="scientific">Gigaspora margarita</name>
    <dbReference type="NCBI Taxonomy" id="4874"/>
    <lineage>
        <taxon>Eukaryota</taxon>
        <taxon>Fungi</taxon>
        <taxon>Fungi incertae sedis</taxon>
        <taxon>Mucoromycota</taxon>
        <taxon>Glomeromycotina</taxon>
        <taxon>Glomeromycetes</taxon>
        <taxon>Diversisporales</taxon>
        <taxon>Gigasporaceae</taxon>
        <taxon>Gigaspora</taxon>
    </lineage>
</organism>